<dbReference type="AlphaFoldDB" id="A0A7J5Z1Q4"/>
<proteinExistence type="predicted"/>
<evidence type="ECO:0000313" key="3">
    <source>
        <dbReference type="Proteomes" id="UP000518266"/>
    </source>
</evidence>
<evidence type="ECO:0000256" key="1">
    <source>
        <dbReference type="SAM" id="MobiDB-lite"/>
    </source>
</evidence>
<keyword evidence="3" id="KW-1185">Reference proteome</keyword>
<reference evidence="2 3" key="1">
    <citation type="submission" date="2020-03" db="EMBL/GenBank/DDBJ databases">
        <title>Dissostichus mawsoni Genome sequencing and assembly.</title>
        <authorList>
            <person name="Park H."/>
        </authorList>
    </citation>
    <scope>NUCLEOTIDE SEQUENCE [LARGE SCALE GENOMIC DNA]</scope>
    <source>
        <strain evidence="2">DM0001</strain>
        <tissue evidence="2">Muscle</tissue>
    </source>
</reference>
<comment type="caution">
    <text evidence="2">The sequence shown here is derived from an EMBL/GenBank/DDBJ whole genome shotgun (WGS) entry which is preliminary data.</text>
</comment>
<gene>
    <name evidence="2" type="ORF">F7725_023034</name>
</gene>
<accession>A0A7J5Z1Q4</accession>
<organism evidence="2 3">
    <name type="scientific">Dissostichus mawsoni</name>
    <name type="common">Antarctic cod</name>
    <dbReference type="NCBI Taxonomy" id="36200"/>
    <lineage>
        <taxon>Eukaryota</taxon>
        <taxon>Metazoa</taxon>
        <taxon>Chordata</taxon>
        <taxon>Craniata</taxon>
        <taxon>Vertebrata</taxon>
        <taxon>Euteleostomi</taxon>
        <taxon>Actinopterygii</taxon>
        <taxon>Neopterygii</taxon>
        <taxon>Teleostei</taxon>
        <taxon>Neoteleostei</taxon>
        <taxon>Acanthomorphata</taxon>
        <taxon>Eupercaria</taxon>
        <taxon>Perciformes</taxon>
        <taxon>Notothenioidei</taxon>
        <taxon>Nototheniidae</taxon>
        <taxon>Dissostichus</taxon>
    </lineage>
</organism>
<dbReference type="Proteomes" id="UP000518266">
    <property type="component" value="Unassembled WGS sequence"/>
</dbReference>
<name>A0A7J5Z1Q4_DISMA</name>
<feature type="compositionally biased region" description="Polar residues" evidence="1">
    <location>
        <begin position="1"/>
        <end position="15"/>
    </location>
</feature>
<feature type="region of interest" description="Disordered" evidence="1">
    <location>
        <begin position="1"/>
        <end position="25"/>
    </location>
</feature>
<evidence type="ECO:0000313" key="2">
    <source>
        <dbReference type="EMBL" id="KAF3854979.1"/>
    </source>
</evidence>
<dbReference type="EMBL" id="JAAKFY010000007">
    <property type="protein sequence ID" value="KAF3854979.1"/>
    <property type="molecule type" value="Genomic_DNA"/>
</dbReference>
<dbReference type="OrthoDB" id="10545074at2759"/>
<sequence length="167" mass="18888">MDYSKAQMSSFTEEGNSAGFPPPGNAGVKLEAVMEQLQRQQEAKLGMNLQEKHLLHAQLLFAQHAAAARASGSRLDPALFGKADGQTYLAAQQAYNSRIDPDEEDEDSDEEEQEMVGLKGMMTWRKMMMKMMRRRWGTGLIHRRRSRVSSRFLASPSLLIPHLRRPL</sequence>
<protein>
    <submittedName>
        <fullName evidence="2">Uncharacterized protein</fullName>
    </submittedName>
</protein>